<keyword evidence="3" id="KW-0067">ATP-binding</keyword>
<protein>
    <submittedName>
        <fullName evidence="6">Exonuclease</fullName>
    </submittedName>
</protein>
<dbReference type="SUPFAM" id="SSF52540">
    <property type="entry name" value="P-loop containing nucleoside triphosphate hydrolases"/>
    <property type="match status" value="2"/>
</dbReference>
<evidence type="ECO:0000256" key="2">
    <source>
        <dbReference type="ARBA" id="ARBA00022801"/>
    </source>
</evidence>
<dbReference type="EMBL" id="AP024849">
    <property type="protein sequence ID" value="BCZ46507.1"/>
    <property type="molecule type" value="Genomic_DNA"/>
</dbReference>
<dbReference type="SUPFAM" id="SSF53098">
    <property type="entry name" value="Ribonuclease H-like"/>
    <property type="match status" value="1"/>
</dbReference>
<keyword evidence="6" id="KW-0269">Exonuclease</keyword>
<keyword evidence="1" id="KW-0547">Nucleotide-binding</keyword>
<organism evidence="6 7">
    <name type="scientific">Clostridium gelidum</name>
    <dbReference type="NCBI Taxonomy" id="704125"/>
    <lineage>
        <taxon>Bacteria</taxon>
        <taxon>Bacillati</taxon>
        <taxon>Bacillota</taxon>
        <taxon>Clostridia</taxon>
        <taxon>Eubacteriales</taxon>
        <taxon>Clostridiaceae</taxon>
        <taxon>Clostridium</taxon>
    </lineage>
</organism>
<dbReference type="InterPro" id="IPR006555">
    <property type="entry name" value="ATP-dep_Helicase_C"/>
</dbReference>
<dbReference type="InterPro" id="IPR027417">
    <property type="entry name" value="P-loop_NTPase"/>
</dbReference>
<dbReference type="Gene3D" id="3.40.50.300">
    <property type="entry name" value="P-loop containing nucleotide triphosphate hydrolases"/>
    <property type="match status" value="2"/>
</dbReference>
<sequence length="978" mass="113655">MLQELNSILDNVIYLDIETTGLDENSSEIIEIGAVKVKDGVITTYNTLIKPRGRVPIGIYNLCTGLNEIELLSARSLNTIKQEVVEFLEDLPLVCHNSNFERKFLSYHIPEVKNKIMDSMELAAILEPWRKEFNLNALIKETTNLEKNELHRGLEDSIDTLKVVNSLLLRQWARDDKSKSNKKNNSLYLSITKEYLHLNNWAWTKYLLKPPFFTDENYSYVSYEENKQDETVLKKIPINYELYEGLLENEEIWNNGGDFGYQYRKDQREFSKKIRENFEKGERIFIEAPTGSGKTFAYVIIAAIGTYLNKQKKIKDDASFIISTNTKELQNQLIERDIPTILKKLRLNDKLNYGAMKGKGNYLCIERLNKCESLEFDEKGNLALLFLRRLCAKGDYGDIENINYAAQKHFEIDKYIKEVNCDSEQCKLDKCTRPCYLRKRYNALPEENITVINHSLLACWPYGEKKKINHIIIDEGHNLMEKCYDFFAEEFSSFEFIDLLDTIEKGHPSIIAMLLNLNASYGHRETIEKDKLIYLVNEIIVNINILINDFRSMRLVSGEYNFNTEFFIPREDLKGITKALGSEISVLKESIYPLYKVLNDYVSNITLDDEVNGDNDHKGLSDYIAKLKSNFDILDKFLESTVFYAKILEVDCEYKDFKLKNVPLNVGELVNEHMLKDVKSTTFLSATLRIENSFNKIKKHLGQEKANEFVIPPTFDLKKRTRIFALNDVGRYDEQSYIKNVSKFIFDTAQRINGHILVLFNNNARRTAVNEELELLTRGSKIEVHTNKKSVGALNDKNRQVVILGSKGFFEGIDVPGDALSCVMLDKIPNYSPEYPILRAITTYQKKGYQDVNYPQVCIKTKQIYGRLIRSTFDYGYFIILDPGQNSYTLRNLERDLAGPSIEISTTEKVLSEMQFDYNNWKRNNINIIINNIKKNDKNIQDEFNNEAKKHKLFWELVKVENKEYYFKNINFQLNGKI</sequence>
<dbReference type="PANTHER" id="PTHR11472:SF34">
    <property type="entry name" value="REGULATOR OF TELOMERE ELONGATION HELICASE 1"/>
    <property type="match status" value="1"/>
</dbReference>
<dbReference type="InterPro" id="IPR036397">
    <property type="entry name" value="RNaseH_sf"/>
</dbReference>
<dbReference type="Gene3D" id="3.30.420.10">
    <property type="entry name" value="Ribonuclease H-like superfamily/Ribonuclease H"/>
    <property type="match status" value="1"/>
</dbReference>
<dbReference type="InterPro" id="IPR014013">
    <property type="entry name" value="Helic_SF1/SF2_ATP-bd_DinG/Rad3"/>
</dbReference>
<dbReference type="SMART" id="SM00491">
    <property type="entry name" value="HELICc2"/>
    <property type="match status" value="1"/>
</dbReference>
<evidence type="ECO:0000256" key="4">
    <source>
        <dbReference type="ARBA" id="ARBA00038058"/>
    </source>
</evidence>
<keyword evidence="2" id="KW-0378">Hydrolase</keyword>
<feature type="domain" description="Helicase ATP-binding" evidence="5">
    <location>
        <begin position="253"/>
        <end position="537"/>
    </location>
</feature>
<dbReference type="GO" id="GO:0004527">
    <property type="term" value="F:exonuclease activity"/>
    <property type="evidence" value="ECO:0007669"/>
    <property type="project" value="UniProtKB-KW"/>
</dbReference>
<dbReference type="PANTHER" id="PTHR11472">
    <property type="entry name" value="DNA REPAIR DEAD HELICASE RAD3/XP-D SUBFAMILY MEMBER"/>
    <property type="match status" value="1"/>
</dbReference>
<name>A0ABN6IWJ4_9CLOT</name>
<dbReference type="InterPro" id="IPR013520">
    <property type="entry name" value="Ribonucl_H"/>
</dbReference>
<dbReference type="SMART" id="SM00479">
    <property type="entry name" value="EXOIII"/>
    <property type="match status" value="1"/>
</dbReference>
<evidence type="ECO:0000259" key="5">
    <source>
        <dbReference type="PROSITE" id="PS51193"/>
    </source>
</evidence>
<proteinExistence type="inferred from homology"/>
<dbReference type="PROSITE" id="PS51193">
    <property type="entry name" value="HELICASE_ATP_BIND_2"/>
    <property type="match status" value="1"/>
</dbReference>
<comment type="similarity">
    <text evidence="4">Belongs to the helicase family. DinG subfamily.</text>
</comment>
<dbReference type="Pfam" id="PF00270">
    <property type="entry name" value="DEAD"/>
    <property type="match status" value="1"/>
</dbReference>
<evidence type="ECO:0000313" key="7">
    <source>
        <dbReference type="Proteomes" id="UP000824633"/>
    </source>
</evidence>
<dbReference type="InterPro" id="IPR011545">
    <property type="entry name" value="DEAD/DEAH_box_helicase_dom"/>
</dbReference>
<dbReference type="Pfam" id="PF13307">
    <property type="entry name" value="Helicase_C_2"/>
    <property type="match status" value="1"/>
</dbReference>
<evidence type="ECO:0000256" key="3">
    <source>
        <dbReference type="ARBA" id="ARBA00022840"/>
    </source>
</evidence>
<dbReference type="InterPro" id="IPR012337">
    <property type="entry name" value="RNaseH-like_sf"/>
</dbReference>
<evidence type="ECO:0000256" key="1">
    <source>
        <dbReference type="ARBA" id="ARBA00022741"/>
    </source>
</evidence>
<accession>A0ABN6IWJ4</accession>
<dbReference type="Proteomes" id="UP000824633">
    <property type="component" value="Chromosome"/>
</dbReference>
<gene>
    <name evidence="6" type="ORF">psyc5s11_25740</name>
</gene>
<keyword evidence="6" id="KW-0540">Nuclease</keyword>
<dbReference type="InterPro" id="IPR045028">
    <property type="entry name" value="DinG/Rad3-like"/>
</dbReference>
<dbReference type="CDD" id="cd06127">
    <property type="entry name" value="DEDDh"/>
    <property type="match status" value="1"/>
</dbReference>
<evidence type="ECO:0000313" key="6">
    <source>
        <dbReference type="EMBL" id="BCZ46507.1"/>
    </source>
</evidence>
<keyword evidence="7" id="KW-1185">Reference proteome</keyword>
<dbReference type="RefSeq" id="WP_224037982.1">
    <property type="nucleotide sequence ID" value="NZ_AP024849.1"/>
</dbReference>
<reference evidence="7" key="1">
    <citation type="submission" date="2021-07" db="EMBL/GenBank/DDBJ databases">
        <title>Complete genome sequencing of a Clostridium isolate.</title>
        <authorList>
            <person name="Ueki A."/>
            <person name="Tonouchi A."/>
        </authorList>
    </citation>
    <scope>NUCLEOTIDE SEQUENCE [LARGE SCALE GENOMIC DNA]</scope>
    <source>
        <strain evidence="7">C5S11</strain>
    </source>
</reference>
<dbReference type="Pfam" id="PF00929">
    <property type="entry name" value="RNase_T"/>
    <property type="match status" value="1"/>
</dbReference>